<dbReference type="Proteomes" id="UP000177331">
    <property type="component" value="Unassembled WGS sequence"/>
</dbReference>
<sequence>MSNTDPVRIFLHNKNLMVTHGGIEKVELPVVIRDHKATITLSIGKLHMGETKLTNTLVLMSDYWKVVDAHRALLPMHGFGTYIYRDYAVEVRAATRKLCADRGWTINNEFGHYPVLHFLVSKKPTHYQDMTDEEVKETARNIIRSSISKEEAERRMCEEMPGYSGGMAFTFTPQRGYIVGRDRFSHGMFMAMIHGPRGNTISL</sequence>
<gene>
    <name evidence="1" type="ORF">A2318_02585</name>
</gene>
<dbReference type="EMBL" id="MGFD01000003">
    <property type="protein sequence ID" value="OGL99764.1"/>
    <property type="molecule type" value="Genomic_DNA"/>
</dbReference>
<dbReference type="STRING" id="1802421.A2318_02585"/>
<dbReference type="AlphaFoldDB" id="A0A1F7WCG7"/>
<protein>
    <submittedName>
        <fullName evidence="1">Uncharacterized protein</fullName>
    </submittedName>
</protein>
<accession>A0A1F7WCG7</accession>
<comment type="caution">
    <text evidence="1">The sequence shown here is derived from an EMBL/GenBank/DDBJ whole genome shotgun (WGS) entry which is preliminary data.</text>
</comment>
<proteinExistence type="predicted"/>
<name>A0A1F7WCG7_9BACT</name>
<reference evidence="1 2" key="1">
    <citation type="journal article" date="2016" name="Nat. Commun.">
        <title>Thousands of microbial genomes shed light on interconnected biogeochemical processes in an aquifer system.</title>
        <authorList>
            <person name="Anantharaman K."/>
            <person name="Brown C.T."/>
            <person name="Hug L.A."/>
            <person name="Sharon I."/>
            <person name="Castelle C.J."/>
            <person name="Probst A.J."/>
            <person name="Thomas B.C."/>
            <person name="Singh A."/>
            <person name="Wilkins M.J."/>
            <person name="Karaoz U."/>
            <person name="Brodie E.L."/>
            <person name="Williams K.H."/>
            <person name="Hubbard S.S."/>
            <person name="Banfield J.F."/>
        </authorList>
    </citation>
    <scope>NUCLEOTIDE SEQUENCE [LARGE SCALE GENOMIC DNA]</scope>
</reference>
<evidence type="ECO:0000313" key="2">
    <source>
        <dbReference type="Proteomes" id="UP000177331"/>
    </source>
</evidence>
<organism evidence="1 2">
    <name type="scientific">Candidatus Uhrbacteria bacterium RIFOXYB2_FULL_45_11</name>
    <dbReference type="NCBI Taxonomy" id="1802421"/>
    <lineage>
        <taxon>Bacteria</taxon>
        <taxon>Candidatus Uhriibacteriota</taxon>
    </lineage>
</organism>
<evidence type="ECO:0000313" key="1">
    <source>
        <dbReference type="EMBL" id="OGL99764.1"/>
    </source>
</evidence>